<name>A0ABT1UCV7_9GAMM</name>
<proteinExistence type="predicted"/>
<organism evidence="2 3">
    <name type="scientific">Methylomonas rivi</name>
    <dbReference type="NCBI Taxonomy" id="2952226"/>
    <lineage>
        <taxon>Bacteria</taxon>
        <taxon>Pseudomonadati</taxon>
        <taxon>Pseudomonadota</taxon>
        <taxon>Gammaproteobacteria</taxon>
        <taxon>Methylococcales</taxon>
        <taxon>Methylococcaceae</taxon>
        <taxon>Methylomonas</taxon>
    </lineage>
</organism>
<protein>
    <submittedName>
        <fullName evidence="2">Uncharacterized protein</fullName>
    </submittedName>
</protein>
<accession>A0ABT1UCV7</accession>
<evidence type="ECO:0000313" key="3">
    <source>
        <dbReference type="Proteomes" id="UP001524586"/>
    </source>
</evidence>
<dbReference type="EMBL" id="JANIBK010000266">
    <property type="protein sequence ID" value="MCQ8130926.1"/>
    <property type="molecule type" value="Genomic_DNA"/>
</dbReference>
<dbReference type="Proteomes" id="UP001524586">
    <property type="component" value="Unassembled WGS sequence"/>
</dbReference>
<reference evidence="2 3" key="1">
    <citation type="submission" date="2022-07" db="EMBL/GenBank/DDBJ databases">
        <title>Methylomonas rivi sp. nov., Methylomonas rosea sp. nov., Methylomonas aureus sp. nov. and Methylomonas subterranea sp. nov., four novel methanotrophs isolated from a freshwater creek and the deep terrestrial subsurface.</title>
        <authorList>
            <person name="Abin C."/>
            <person name="Sankaranarayanan K."/>
            <person name="Garner C."/>
            <person name="Sindelar R."/>
            <person name="Kotary K."/>
            <person name="Garner R."/>
            <person name="Barclay S."/>
            <person name="Lawson P."/>
            <person name="Krumholz L."/>
        </authorList>
    </citation>
    <scope>NUCLEOTIDE SEQUENCE [LARGE SCALE GENOMIC DNA]</scope>
    <source>
        <strain evidence="2 3">WSC-6</strain>
    </source>
</reference>
<feature type="compositionally biased region" description="Basic and acidic residues" evidence="1">
    <location>
        <begin position="16"/>
        <end position="34"/>
    </location>
</feature>
<evidence type="ECO:0000313" key="2">
    <source>
        <dbReference type="EMBL" id="MCQ8130926.1"/>
    </source>
</evidence>
<feature type="non-terminal residue" evidence="2">
    <location>
        <position position="1"/>
    </location>
</feature>
<evidence type="ECO:0000256" key="1">
    <source>
        <dbReference type="SAM" id="MobiDB-lite"/>
    </source>
</evidence>
<keyword evidence="3" id="KW-1185">Reference proteome</keyword>
<feature type="region of interest" description="Disordered" evidence="1">
    <location>
        <begin position="1"/>
        <end position="51"/>
    </location>
</feature>
<dbReference type="RefSeq" id="WP_256617321.1">
    <property type="nucleotide sequence ID" value="NZ_JANIBK010000266.1"/>
</dbReference>
<gene>
    <name evidence="2" type="ORF">NP596_20895</name>
</gene>
<sequence>PCSHGAASASVPEQAHANDRPGRSKADFHVRANEKSCSGSTDPPAPDGVARQARDCGSVAVAVATNCNGVM</sequence>
<comment type="caution">
    <text evidence="2">The sequence shown here is derived from an EMBL/GenBank/DDBJ whole genome shotgun (WGS) entry which is preliminary data.</text>
</comment>